<name>A0A0B5E4D2_9RHOB</name>
<dbReference type="HOGENOM" id="CLU_099428_0_0_5"/>
<protein>
    <submittedName>
        <fullName evidence="3">Lipoprotein</fullName>
    </submittedName>
</protein>
<feature type="domain" description="Peptidoglycan binding-like" evidence="2">
    <location>
        <begin position="109"/>
        <end position="149"/>
    </location>
</feature>
<dbReference type="EMBL" id="CP004393">
    <property type="protein sequence ID" value="AJE48215.1"/>
    <property type="molecule type" value="Genomic_DNA"/>
</dbReference>
<keyword evidence="3" id="KW-0449">Lipoprotein</keyword>
<feature type="signal peptide" evidence="1">
    <location>
        <begin position="1"/>
        <end position="24"/>
    </location>
</feature>
<dbReference type="PROSITE" id="PS51257">
    <property type="entry name" value="PROKAR_LIPOPROTEIN"/>
    <property type="match status" value="1"/>
</dbReference>
<evidence type="ECO:0000259" key="2">
    <source>
        <dbReference type="Pfam" id="PF01471"/>
    </source>
</evidence>
<gene>
    <name evidence="3" type="ORF">P73_3500</name>
</gene>
<dbReference type="RefSeq" id="WP_043870585.1">
    <property type="nucleotide sequence ID" value="NZ_CP004393.1"/>
</dbReference>
<dbReference type="Gene3D" id="1.10.101.10">
    <property type="entry name" value="PGBD-like superfamily/PGBD"/>
    <property type="match status" value="1"/>
</dbReference>
<evidence type="ECO:0000256" key="1">
    <source>
        <dbReference type="SAM" id="SignalP"/>
    </source>
</evidence>
<feature type="chain" id="PRO_5002100878" evidence="1">
    <location>
        <begin position="25"/>
        <end position="171"/>
    </location>
</feature>
<evidence type="ECO:0000313" key="3">
    <source>
        <dbReference type="EMBL" id="AJE48215.1"/>
    </source>
</evidence>
<dbReference type="InterPro" id="IPR002477">
    <property type="entry name" value="Peptidoglycan-bd-like"/>
</dbReference>
<accession>A0A0B5E4D2</accession>
<proteinExistence type="predicted"/>
<dbReference type="KEGG" id="cid:P73_3500"/>
<dbReference type="SUPFAM" id="SSF47090">
    <property type="entry name" value="PGBD-like"/>
    <property type="match status" value="1"/>
</dbReference>
<dbReference type="InterPro" id="IPR036366">
    <property type="entry name" value="PGBDSf"/>
</dbReference>
<keyword evidence="1" id="KW-0732">Signal</keyword>
<sequence length="171" mass="18486">MKATGRGAAGMFWMAALLSTGCQMGTPADPAMRAPEAAGADPAVCHARHVTPAVIETVTEQVLAQPPRLAGDGSVVRPAVYRTETRQEIVRERQELRFEALCAEELTPEFVASLQRALAVRGHFTGPVTGRLDRATRRALRAYQKEQGLDSEILSLAAARRLGLKEVPREG</sequence>
<dbReference type="STRING" id="1208324.P73_3500"/>
<dbReference type="Pfam" id="PF01471">
    <property type="entry name" value="PG_binding_1"/>
    <property type="match status" value="1"/>
</dbReference>
<reference evidence="3 4" key="1">
    <citation type="journal article" date="2014" name="Int. J. Syst. Evol. Microbiol.">
        <title>Celeribacter indicus sp. nov., a polycyclic aromatic hydrocarbon-degrading bacterium from deep-sea sediment and reclassification of Huaishuia halophila as Celeribacter halophilus comb. nov.</title>
        <authorList>
            <person name="Lai Q."/>
            <person name="Cao J."/>
            <person name="Yuan J."/>
            <person name="Li F."/>
            <person name="Shao Z."/>
        </authorList>
    </citation>
    <scope>NUCLEOTIDE SEQUENCE [LARGE SCALE GENOMIC DNA]</scope>
    <source>
        <strain evidence="3">P73</strain>
    </source>
</reference>
<dbReference type="Proteomes" id="UP000031521">
    <property type="component" value="Chromosome"/>
</dbReference>
<organism evidence="3 4">
    <name type="scientific">Celeribacter indicus</name>
    <dbReference type="NCBI Taxonomy" id="1208324"/>
    <lineage>
        <taxon>Bacteria</taxon>
        <taxon>Pseudomonadati</taxon>
        <taxon>Pseudomonadota</taxon>
        <taxon>Alphaproteobacteria</taxon>
        <taxon>Rhodobacterales</taxon>
        <taxon>Roseobacteraceae</taxon>
        <taxon>Celeribacter</taxon>
    </lineage>
</organism>
<evidence type="ECO:0000313" key="4">
    <source>
        <dbReference type="Proteomes" id="UP000031521"/>
    </source>
</evidence>
<dbReference type="InterPro" id="IPR036365">
    <property type="entry name" value="PGBD-like_sf"/>
</dbReference>
<dbReference type="AlphaFoldDB" id="A0A0B5E4D2"/>
<dbReference type="OrthoDB" id="7861420at2"/>
<keyword evidence="4" id="KW-1185">Reference proteome</keyword>